<feature type="chain" id="PRO_5047183055" evidence="1">
    <location>
        <begin position="22"/>
        <end position="373"/>
    </location>
</feature>
<dbReference type="SUPFAM" id="SSF52833">
    <property type="entry name" value="Thioredoxin-like"/>
    <property type="match status" value="1"/>
</dbReference>
<dbReference type="GO" id="GO:0016853">
    <property type="term" value="F:isomerase activity"/>
    <property type="evidence" value="ECO:0007669"/>
    <property type="project" value="UniProtKB-KW"/>
</dbReference>
<sequence length="373" mass="40818">MKKFINLSKVFSFLLFSFAFLISCGTEEDPASQTIQVNLSETSVSIGTPISFTASSSLAGDITTQATFFVNDTQIEGNTFTPTAVNPSNQVYAVYEGIQSPSLTFASIEEIPSEYTQKVLVEDYTGTWCVYCPRMASILEYLSDYSENIIPVGIHAPGAPTDPWAYEYALDMMVKYSAQGAPKGKFNRIHVVNQYEDTSLCPFDPELYKPQADPFLNQTAKLGLAINSNLSGSNLTIDVKVGFAVDALEEARLVVYLIEDGLTYNQHNGFSGSGLTCDPNYNYSAMPHPIPNFPQKHVLLKSYTDVYGDVIPQSAIANGAIWSRQLNVQLPSNVTNAQNLSIVAFVLGEGSTIQTRPVINVQSAKINTNQPFD</sequence>
<evidence type="ECO:0000256" key="1">
    <source>
        <dbReference type="SAM" id="SignalP"/>
    </source>
</evidence>
<dbReference type="Gene3D" id="2.60.40.10">
    <property type="entry name" value="Immunoglobulins"/>
    <property type="match status" value="1"/>
</dbReference>
<dbReference type="InterPro" id="IPR013783">
    <property type="entry name" value="Ig-like_fold"/>
</dbReference>
<proteinExistence type="predicted"/>
<protein>
    <submittedName>
        <fullName evidence="2">Thiol-disulfide isomerase/thioredoxin</fullName>
    </submittedName>
</protein>
<keyword evidence="1" id="KW-0732">Signal</keyword>
<dbReference type="InterPro" id="IPR036249">
    <property type="entry name" value="Thioredoxin-like_sf"/>
</dbReference>
<dbReference type="EMBL" id="JBEPMO010000009">
    <property type="protein sequence ID" value="MET3732180.1"/>
    <property type="molecule type" value="Genomic_DNA"/>
</dbReference>
<gene>
    <name evidence="2" type="ORF">ABID46_001767</name>
</gene>
<keyword evidence="3" id="KW-1185">Reference proteome</keyword>
<dbReference type="InterPro" id="IPR021615">
    <property type="entry name" value="Omp28"/>
</dbReference>
<reference evidence="2 3" key="1">
    <citation type="submission" date="2024-06" db="EMBL/GenBank/DDBJ databases">
        <title>Genomic Encyclopedia of Type Strains, Phase IV (KMG-IV): sequencing the most valuable type-strain genomes for metagenomic binning, comparative biology and taxonomic classification.</title>
        <authorList>
            <person name="Goeker M."/>
        </authorList>
    </citation>
    <scope>NUCLEOTIDE SEQUENCE [LARGE SCALE GENOMIC DNA]</scope>
    <source>
        <strain evidence="2 3">DSM 29388</strain>
    </source>
</reference>
<feature type="signal peptide" evidence="1">
    <location>
        <begin position="1"/>
        <end position="21"/>
    </location>
</feature>
<dbReference type="RefSeq" id="WP_354509149.1">
    <property type="nucleotide sequence ID" value="NZ_JBEPMO010000009.1"/>
</dbReference>
<dbReference type="PROSITE" id="PS51257">
    <property type="entry name" value="PROKAR_LIPOPROTEIN"/>
    <property type="match status" value="1"/>
</dbReference>
<dbReference type="Proteomes" id="UP001549146">
    <property type="component" value="Unassembled WGS sequence"/>
</dbReference>
<accession>A0ABV2LUE1</accession>
<dbReference type="Pfam" id="PF11551">
    <property type="entry name" value="Omp28"/>
    <property type="match status" value="1"/>
</dbReference>
<comment type="caution">
    <text evidence="2">The sequence shown here is derived from an EMBL/GenBank/DDBJ whole genome shotgun (WGS) entry which is preliminary data.</text>
</comment>
<name>A0ABV2LUE1_9FLAO</name>
<keyword evidence="2" id="KW-0413">Isomerase</keyword>
<evidence type="ECO:0000313" key="2">
    <source>
        <dbReference type="EMBL" id="MET3732180.1"/>
    </source>
</evidence>
<organism evidence="2 3">
    <name type="scientific">Moheibacter stercoris</name>
    <dbReference type="NCBI Taxonomy" id="1628251"/>
    <lineage>
        <taxon>Bacteria</taxon>
        <taxon>Pseudomonadati</taxon>
        <taxon>Bacteroidota</taxon>
        <taxon>Flavobacteriia</taxon>
        <taxon>Flavobacteriales</taxon>
        <taxon>Weeksellaceae</taxon>
        <taxon>Moheibacter</taxon>
    </lineage>
</organism>
<evidence type="ECO:0000313" key="3">
    <source>
        <dbReference type="Proteomes" id="UP001549146"/>
    </source>
</evidence>